<evidence type="ECO:0000256" key="3">
    <source>
        <dbReference type="ARBA" id="ARBA00012438"/>
    </source>
</evidence>
<evidence type="ECO:0000256" key="9">
    <source>
        <dbReference type="ARBA" id="ARBA00023136"/>
    </source>
</evidence>
<feature type="compositionally biased region" description="Polar residues" evidence="10">
    <location>
        <begin position="14"/>
        <end position="25"/>
    </location>
</feature>
<dbReference type="InterPro" id="IPR004358">
    <property type="entry name" value="Sig_transdc_His_kin-like_C"/>
</dbReference>
<dbReference type="InterPro" id="IPR050428">
    <property type="entry name" value="TCS_sensor_his_kinase"/>
</dbReference>
<dbReference type="InterPro" id="IPR036097">
    <property type="entry name" value="HisK_dim/P_sf"/>
</dbReference>
<evidence type="ECO:0000256" key="2">
    <source>
        <dbReference type="ARBA" id="ARBA00004370"/>
    </source>
</evidence>
<feature type="transmembrane region" description="Helical" evidence="11">
    <location>
        <begin position="60"/>
        <end position="79"/>
    </location>
</feature>
<dbReference type="InterPro" id="IPR003594">
    <property type="entry name" value="HATPase_dom"/>
</dbReference>
<dbReference type="InterPro" id="IPR013727">
    <property type="entry name" value="2CSK_N"/>
</dbReference>
<evidence type="ECO:0000256" key="1">
    <source>
        <dbReference type="ARBA" id="ARBA00000085"/>
    </source>
</evidence>
<dbReference type="SUPFAM" id="SSF55874">
    <property type="entry name" value="ATPase domain of HSP90 chaperone/DNA topoisomerase II/histidine kinase"/>
    <property type="match status" value="1"/>
</dbReference>
<dbReference type="OrthoDB" id="9809567at2"/>
<dbReference type="EC" id="2.7.13.3" evidence="3"/>
<comment type="catalytic activity">
    <reaction evidence="1">
        <text>ATP + protein L-histidine = ADP + protein N-phospho-L-histidine.</text>
        <dbReference type="EC" id="2.7.13.3"/>
    </reaction>
</comment>
<dbReference type="GO" id="GO:0005886">
    <property type="term" value="C:plasma membrane"/>
    <property type="evidence" value="ECO:0007669"/>
    <property type="project" value="TreeGrafter"/>
</dbReference>
<evidence type="ECO:0000256" key="11">
    <source>
        <dbReference type="SAM" id="Phobius"/>
    </source>
</evidence>
<dbReference type="AlphaFoldDB" id="A0A6I4UU03"/>
<dbReference type="EMBL" id="WTYK01000003">
    <property type="protein sequence ID" value="MXP41219.1"/>
    <property type="molecule type" value="Genomic_DNA"/>
</dbReference>
<feature type="compositionally biased region" description="Low complexity" evidence="10">
    <location>
        <begin position="1"/>
        <end position="13"/>
    </location>
</feature>
<evidence type="ECO:0000256" key="10">
    <source>
        <dbReference type="SAM" id="MobiDB-lite"/>
    </source>
</evidence>
<proteinExistence type="predicted"/>
<keyword evidence="5" id="KW-0808">Transferase</keyword>
<organism evidence="13 14">
    <name type="scientific">Croceibacterium soli</name>
    <dbReference type="NCBI Taxonomy" id="1739690"/>
    <lineage>
        <taxon>Bacteria</taxon>
        <taxon>Pseudomonadati</taxon>
        <taxon>Pseudomonadota</taxon>
        <taxon>Alphaproteobacteria</taxon>
        <taxon>Sphingomonadales</taxon>
        <taxon>Erythrobacteraceae</taxon>
        <taxon>Croceibacterium</taxon>
    </lineage>
</organism>
<sequence length="498" mass="54005">MSSPPSVASVIASTTPTKPRASNASPDGAGQAVTPGGAADEQALGAGPGTPHTGSLARRMILIAAGWISILLLVGGVALDRTLTSLVTRQFDEQLGYVLTAMIGSAEIGPEGEVYFNRPLGDQRFLEPNSGFYWQISAEGQEDWPSRSLWDRRLEPSEEPAGSEPKHYDSDQFEDEPLRVAERTIRLPGSDTEWRFLVAGSRKELDEQIEEQRSILAWSFAVLGIGLFLIAILQTWYGLSPLRRIRKAIARIRTTGRARVTDPLPLEVQPMVEELNALLAHSEKQAEEARTHAGNLAHALKTPLTVLTNAAHAHSPDLDETVLREASVMRRQVDHHLARARAAGRRATGLARADVMESAEAVERAVGRLYPDVRFDLDGTGRPRVALERQDLDEILGNLIENAAKYGGGSVFVTVDPEPGAELCTIWIEDDGAGISEADRPRIFSRGARLDTEKPGTGLGLAIVRDVVEIYGGAVELDESEDLGGLLVRLKLPRANAP</sequence>
<dbReference type="Gene3D" id="3.30.565.10">
    <property type="entry name" value="Histidine kinase-like ATPase, C-terminal domain"/>
    <property type="match status" value="1"/>
</dbReference>
<evidence type="ECO:0000313" key="13">
    <source>
        <dbReference type="EMBL" id="MXP41219.1"/>
    </source>
</evidence>
<dbReference type="PANTHER" id="PTHR45436:SF5">
    <property type="entry name" value="SENSOR HISTIDINE KINASE TRCS"/>
    <property type="match status" value="1"/>
</dbReference>
<feature type="compositionally biased region" description="Basic and acidic residues" evidence="10">
    <location>
        <begin position="164"/>
        <end position="173"/>
    </location>
</feature>
<dbReference type="PRINTS" id="PR00344">
    <property type="entry name" value="BCTRLSENSOR"/>
</dbReference>
<protein>
    <recommendedName>
        <fullName evidence="3">histidine kinase</fullName>
        <ecNumber evidence="3">2.7.13.3</ecNumber>
    </recommendedName>
</protein>
<gene>
    <name evidence="13" type="ORF">GRI75_06120</name>
</gene>
<dbReference type="InterPro" id="IPR005467">
    <property type="entry name" value="His_kinase_dom"/>
</dbReference>
<dbReference type="PANTHER" id="PTHR45436">
    <property type="entry name" value="SENSOR HISTIDINE KINASE YKOH"/>
    <property type="match status" value="1"/>
</dbReference>
<evidence type="ECO:0000256" key="7">
    <source>
        <dbReference type="ARBA" id="ARBA00022777"/>
    </source>
</evidence>
<comment type="caution">
    <text evidence="13">The sequence shown here is derived from an EMBL/GenBank/DDBJ whole genome shotgun (WGS) entry which is preliminary data.</text>
</comment>
<name>A0A6I4UU03_9SPHN</name>
<evidence type="ECO:0000256" key="5">
    <source>
        <dbReference type="ARBA" id="ARBA00022679"/>
    </source>
</evidence>
<evidence type="ECO:0000313" key="14">
    <source>
        <dbReference type="Proteomes" id="UP000469159"/>
    </source>
</evidence>
<feature type="transmembrane region" description="Helical" evidence="11">
    <location>
        <begin position="215"/>
        <end position="237"/>
    </location>
</feature>
<feature type="region of interest" description="Disordered" evidence="10">
    <location>
        <begin position="1"/>
        <end position="51"/>
    </location>
</feature>
<evidence type="ECO:0000259" key="12">
    <source>
        <dbReference type="PROSITE" id="PS50109"/>
    </source>
</evidence>
<keyword evidence="9 11" id="KW-0472">Membrane</keyword>
<dbReference type="SMART" id="SM00387">
    <property type="entry name" value="HATPase_c"/>
    <property type="match status" value="1"/>
</dbReference>
<dbReference type="Proteomes" id="UP000469159">
    <property type="component" value="Unassembled WGS sequence"/>
</dbReference>
<dbReference type="Pfam" id="PF08521">
    <property type="entry name" value="2CSK_N"/>
    <property type="match status" value="1"/>
</dbReference>
<dbReference type="PROSITE" id="PS50109">
    <property type="entry name" value="HIS_KIN"/>
    <property type="match status" value="1"/>
</dbReference>
<keyword evidence="7 13" id="KW-0418">Kinase</keyword>
<comment type="subcellular location">
    <subcellularLocation>
        <location evidence="2">Membrane</location>
    </subcellularLocation>
</comment>
<dbReference type="Pfam" id="PF02518">
    <property type="entry name" value="HATPase_c"/>
    <property type="match status" value="1"/>
</dbReference>
<reference evidence="13 14" key="1">
    <citation type="submission" date="2019-12" db="EMBL/GenBank/DDBJ databases">
        <title>Genomic-based taxomic classification of the family Erythrobacteraceae.</title>
        <authorList>
            <person name="Xu L."/>
        </authorList>
    </citation>
    <scope>NUCLEOTIDE SEQUENCE [LARGE SCALE GENOMIC DNA]</scope>
    <source>
        <strain evidence="13 14">MCCC 1K02066</strain>
    </source>
</reference>
<keyword evidence="4" id="KW-0597">Phosphoprotein</keyword>
<feature type="region of interest" description="Disordered" evidence="10">
    <location>
        <begin position="154"/>
        <end position="173"/>
    </location>
</feature>
<keyword evidence="14" id="KW-1185">Reference proteome</keyword>
<feature type="domain" description="Histidine kinase" evidence="12">
    <location>
        <begin position="295"/>
        <end position="496"/>
    </location>
</feature>
<dbReference type="SUPFAM" id="SSF47384">
    <property type="entry name" value="Homodimeric domain of signal transducing histidine kinase"/>
    <property type="match status" value="1"/>
</dbReference>
<dbReference type="Gene3D" id="1.10.287.130">
    <property type="match status" value="1"/>
</dbReference>
<keyword evidence="8 11" id="KW-1133">Transmembrane helix</keyword>
<evidence type="ECO:0000256" key="8">
    <source>
        <dbReference type="ARBA" id="ARBA00022989"/>
    </source>
</evidence>
<accession>A0A6I4UU03</accession>
<keyword evidence="6 11" id="KW-0812">Transmembrane</keyword>
<evidence type="ECO:0000256" key="6">
    <source>
        <dbReference type="ARBA" id="ARBA00022692"/>
    </source>
</evidence>
<evidence type="ECO:0000256" key="4">
    <source>
        <dbReference type="ARBA" id="ARBA00022553"/>
    </source>
</evidence>
<dbReference type="GO" id="GO:0000155">
    <property type="term" value="F:phosphorelay sensor kinase activity"/>
    <property type="evidence" value="ECO:0007669"/>
    <property type="project" value="InterPro"/>
</dbReference>
<dbReference type="InterPro" id="IPR036890">
    <property type="entry name" value="HATPase_C_sf"/>
</dbReference>